<reference evidence="1 2" key="1">
    <citation type="journal article" date="2018" name="Sci. Rep.">
        <title>Rhizobium tumorigenes sp. nov., a novel plant tumorigenic bacterium isolated from cane gall tumors on thornless blackberry.</title>
        <authorList>
            <person name="Kuzmanovi N."/>
            <person name="Smalla K."/>
            <person name="Gronow S."/>
            <person name="PuBawska J."/>
        </authorList>
    </citation>
    <scope>NUCLEOTIDE SEQUENCE [LARGE SCALE GENOMIC DNA]</scope>
    <source>
        <strain evidence="1 2">CCBAU 85046</strain>
    </source>
</reference>
<gene>
    <name evidence="1" type="ORF">CPY51_27265</name>
</gene>
<comment type="caution">
    <text evidence="1">The sequence shown here is derived from an EMBL/GenBank/DDBJ whole genome shotgun (WGS) entry which is preliminary data.</text>
</comment>
<dbReference type="Proteomes" id="UP000248925">
    <property type="component" value="Unassembled WGS sequence"/>
</dbReference>
<evidence type="ECO:0000313" key="2">
    <source>
        <dbReference type="Proteomes" id="UP000248925"/>
    </source>
</evidence>
<dbReference type="EMBL" id="PCDP01000062">
    <property type="protein sequence ID" value="PZM09011.1"/>
    <property type="molecule type" value="Genomic_DNA"/>
</dbReference>
<dbReference type="AlphaFoldDB" id="A0A2W4C7S3"/>
<proteinExistence type="predicted"/>
<protein>
    <submittedName>
        <fullName evidence="1">Transcriptional regulator</fullName>
    </submittedName>
</protein>
<sequence>MATTLPKDQAQESRSTGELIVSSAHLAGGSSPALSELEYGLILFSHAFNRWMVRCMAAAGVAGLS</sequence>
<accession>A0A2W4C7S3</accession>
<organism evidence="1 2">
    <name type="scientific">Rhizobium tubonense</name>
    <dbReference type="NCBI Taxonomy" id="484088"/>
    <lineage>
        <taxon>Bacteria</taxon>
        <taxon>Pseudomonadati</taxon>
        <taxon>Pseudomonadota</taxon>
        <taxon>Alphaproteobacteria</taxon>
        <taxon>Hyphomicrobiales</taxon>
        <taxon>Rhizobiaceae</taxon>
        <taxon>Rhizobium/Agrobacterium group</taxon>
        <taxon>Rhizobium</taxon>
    </lineage>
</organism>
<evidence type="ECO:0000313" key="1">
    <source>
        <dbReference type="EMBL" id="PZM09011.1"/>
    </source>
</evidence>
<feature type="non-terminal residue" evidence="1">
    <location>
        <position position="65"/>
    </location>
</feature>
<name>A0A2W4C7S3_9HYPH</name>
<keyword evidence="2" id="KW-1185">Reference proteome</keyword>